<comment type="caution">
    <text evidence="1">The sequence shown here is derived from an EMBL/GenBank/DDBJ whole genome shotgun (WGS) entry which is preliminary data.</text>
</comment>
<dbReference type="Proteomes" id="UP000784294">
    <property type="component" value="Unassembled WGS sequence"/>
</dbReference>
<gene>
    <name evidence="1" type="ORF">PXEA_LOCUS29850</name>
</gene>
<name>A0A3S5FG75_9PLAT</name>
<reference evidence="1" key="1">
    <citation type="submission" date="2018-11" db="EMBL/GenBank/DDBJ databases">
        <authorList>
            <consortium name="Pathogen Informatics"/>
        </authorList>
    </citation>
    <scope>NUCLEOTIDE SEQUENCE</scope>
</reference>
<accession>A0A3S5FG75</accession>
<protein>
    <submittedName>
        <fullName evidence="1">Uncharacterized protein</fullName>
    </submittedName>
</protein>
<proteinExistence type="predicted"/>
<evidence type="ECO:0000313" key="2">
    <source>
        <dbReference type="Proteomes" id="UP000784294"/>
    </source>
</evidence>
<dbReference type="AlphaFoldDB" id="A0A3S5FG75"/>
<sequence length="92" mass="10371">MLHRLSPLSSYLAEVHPQTSQIPIASNVCMHAMNDSSEDEPQLQVEILQNWIELELQIVTNVAFGEASSTNQLGTNSFLERNGLFDWVTNRN</sequence>
<organism evidence="1 2">
    <name type="scientific">Protopolystoma xenopodis</name>
    <dbReference type="NCBI Taxonomy" id="117903"/>
    <lineage>
        <taxon>Eukaryota</taxon>
        <taxon>Metazoa</taxon>
        <taxon>Spiralia</taxon>
        <taxon>Lophotrochozoa</taxon>
        <taxon>Platyhelminthes</taxon>
        <taxon>Monogenea</taxon>
        <taxon>Polyopisthocotylea</taxon>
        <taxon>Polystomatidea</taxon>
        <taxon>Polystomatidae</taxon>
        <taxon>Protopolystoma</taxon>
    </lineage>
</organism>
<evidence type="ECO:0000313" key="1">
    <source>
        <dbReference type="EMBL" id="VEL36410.1"/>
    </source>
</evidence>
<keyword evidence="2" id="KW-1185">Reference proteome</keyword>
<dbReference type="EMBL" id="CAAALY010252172">
    <property type="protein sequence ID" value="VEL36410.1"/>
    <property type="molecule type" value="Genomic_DNA"/>
</dbReference>